<dbReference type="EMBL" id="KQ981208">
    <property type="protein sequence ID" value="KYN44683.1"/>
    <property type="molecule type" value="Genomic_DNA"/>
</dbReference>
<evidence type="ECO:0000313" key="3">
    <source>
        <dbReference type="Proteomes" id="UP000078541"/>
    </source>
</evidence>
<dbReference type="InterPro" id="IPR011993">
    <property type="entry name" value="PH-like_dom_sf"/>
</dbReference>
<dbReference type="PANTHER" id="PTHR11243">
    <property type="entry name" value="GROWTH FACTOR RECEPTOR-BOUND PROTEIN"/>
    <property type="match status" value="1"/>
</dbReference>
<sequence>MGPVSPSGGIVTTAAHTATELAVPERRFRTTAGRSADRRCPCSHCIAITKYYSGSVKHWIMHRVNDFAFEIELCRRNRRIEESLSHEHDSHFPDERILHHPRAADIQVPIPFKIRLARGPGWRERGWLTAGGEPPAFSLSLALSWFSGTYRSSRRTIQSKHAWFPSPRRFHPPYALHTHTRPCCQARMQRVETEHPLSRMTERRILICHKIIDIGTVEVLRGTVELVNYITFHRLSVHVSHRETLATRTFLTESDTTKNFHNKKIECVFKIQRCCWWKNSVTVPRNRLQTLAFLTLIASPPPSLTFLLICSYFNDNEQLITLAHLSDYNVYRIPNAKRVFGAPFEWGACLRPNSNAEAEDTEAGEPGIKVIIFENEKSRTCWLTAMRLAKHGDSSVSPNSSATGCNSETLHQRTLIHFTRNLRSLTISIGLGLVFVNLRGMCGSFSTFIELMLSVFKSNMARSRLLPVSRNDNDNEKVNRSDRSNKSRG</sequence>
<accession>A0A195FW65</accession>
<keyword evidence="2" id="KW-0675">Receptor</keyword>
<evidence type="ECO:0000313" key="2">
    <source>
        <dbReference type="EMBL" id="KYN44683.1"/>
    </source>
</evidence>
<evidence type="ECO:0000256" key="1">
    <source>
        <dbReference type="SAM" id="MobiDB-lite"/>
    </source>
</evidence>
<name>A0A195FW65_9HYME</name>
<organism evidence="2 3">
    <name type="scientific">Trachymyrmex septentrionalis</name>
    <dbReference type="NCBI Taxonomy" id="34720"/>
    <lineage>
        <taxon>Eukaryota</taxon>
        <taxon>Metazoa</taxon>
        <taxon>Ecdysozoa</taxon>
        <taxon>Arthropoda</taxon>
        <taxon>Hexapoda</taxon>
        <taxon>Insecta</taxon>
        <taxon>Pterygota</taxon>
        <taxon>Neoptera</taxon>
        <taxon>Endopterygota</taxon>
        <taxon>Hymenoptera</taxon>
        <taxon>Apocrita</taxon>
        <taxon>Aculeata</taxon>
        <taxon>Formicoidea</taxon>
        <taxon>Formicidae</taxon>
        <taxon>Myrmicinae</taxon>
        <taxon>Trachymyrmex</taxon>
    </lineage>
</organism>
<keyword evidence="3" id="KW-1185">Reference proteome</keyword>
<dbReference type="AlphaFoldDB" id="A0A195FW65"/>
<protein>
    <submittedName>
        <fullName evidence="2">Growth factor receptor-bound protein 7</fullName>
    </submittedName>
</protein>
<reference evidence="2 3" key="1">
    <citation type="submission" date="2016-03" db="EMBL/GenBank/DDBJ databases">
        <title>Trachymyrmex septentrionalis WGS genome.</title>
        <authorList>
            <person name="Nygaard S."/>
            <person name="Hu H."/>
            <person name="Boomsma J."/>
            <person name="Zhang G."/>
        </authorList>
    </citation>
    <scope>NUCLEOTIDE SEQUENCE [LARGE SCALE GENOMIC DNA]</scope>
    <source>
        <strain evidence="2">Tsep2-gDNA-1</strain>
        <tissue evidence="2">Whole body</tissue>
    </source>
</reference>
<dbReference type="PANTHER" id="PTHR11243:SF38">
    <property type="entry name" value="GROWTH FACTOR RECEPTOR-BOUND PROTEIN 14-LIKE ISOFORM X1"/>
    <property type="match status" value="1"/>
</dbReference>
<dbReference type="STRING" id="34720.A0A195FW65"/>
<feature type="region of interest" description="Disordered" evidence="1">
    <location>
        <begin position="467"/>
        <end position="489"/>
    </location>
</feature>
<feature type="compositionally biased region" description="Basic and acidic residues" evidence="1">
    <location>
        <begin position="471"/>
        <end position="489"/>
    </location>
</feature>
<dbReference type="InterPro" id="IPR039664">
    <property type="entry name" value="GRB/APBB1IP"/>
</dbReference>
<proteinExistence type="predicted"/>
<gene>
    <name evidence="2" type="ORF">ALC56_00678</name>
</gene>
<dbReference type="Proteomes" id="UP000078541">
    <property type="component" value="Unassembled WGS sequence"/>
</dbReference>
<dbReference type="Gene3D" id="2.30.29.30">
    <property type="entry name" value="Pleckstrin-homology domain (PH domain)/Phosphotyrosine-binding domain (PTB)"/>
    <property type="match status" value="1"/>
</dbReference>